<protein>
    <submittedName>
        <fullName evidence="2">Uncharacterized protein</fullName>
    </submittedName>
</protein>
<dbReference type="EMBL" id="JADYXP020000004">
    <property type="protein sequence ID" value="KAL0126174.1"/>
    <property type="molecule type" value="Genomic_DNA"/>
</dbReference>
<feature type="compositionally biased region" description="Low complexity" evidence="1">
    <location>
        <begin position="81"/>
        <end position="108"/>
    </location>
</feature>
<feature type="compositionally biased region" description="Pro residues" evidence="1">
    <location>
        <begin position="67"/>
        <end position="80"/>
    </location>
</feature>
<feature type="compositionally biased region" description="Low complexity" evidence="1">
    <location>
        <begin position="15"/>
        <end position="29"/>
    </location>
</feature>
<gene>
    <name evidence="2" type="ORF">PUN28_004949</name>
</gene>
<accession>A0AAW2GD87</accession>
<dbReference type="AlphaFoldDB" id="A0AAW2GD87"/>
<organism evidence="2 3">
    <name type="scientific">Cardiocondyla obscurior</name>
    <dbReference type="NCBI Taxonomy" id="286306"/>
    <lineage>
        <taxon>Eukaryota</taxon>
        <taxon>Metazoa</taxon>
        <taxon>Ecdysozoa</taxon>
        <taxon>Arthropoda</taxon>
        <taxon>Hexapoda</taxon>
        <taxon>Insecta</taxon>
        <taxon>Pterygota</taxon>
        <taxon>Neoptera</taxon>
        <taxon>Endopterygota</taxon>
        <taxon>Hymenoptera</taxon>
        <taxon>Apocrita</taxon>
        <taxon>Aculeata</taxon>
        <taxon>Formicoidea</taxon>
        <taxon>Formicidae</taxon>
        <taxon>Myrmicinae</taxon>
        <taxon>Cardiocondyla</taxon>
    </lineage>
</organism>
<evidence type="ECO:0000256" key="1">
    <source>
        <dbReference type="SAM" id="MobiDB-lite"/>
    </source>
</evidence>
<name>A0AAW2GD87_9HYME</name>
<comment type="caution">
    <text evidence="2">The sequence shown here is derived from an EMBL/GenBank/DDBJ whole genome shotgun (WGS) entry which is preliminary data.</text>
</comment>
<evidence type="ECO:0000313" key="2">
    <source>
        <dbReference type="EMBL" id="KAL0126174.1"/>
    </source>
</evidence>
<reference evidence="2 3" key="1">
    <citation type="submission" date="2023-03" db="EMBL/GenBank/DDBJ databases">
        <title>High recombination rates correlate with genetic variation in Cardiocondyla obscurior ants.</title>
        <authorList>
            <person name="Errbii M."/>
        </authorList>
    </citation>
    <scope>NUCLEOTIDE SEQUENCE [LARGE SCALE GENOMIC DNA]</scope>
    <source>
        <strain evidence="2">Alpha-2009</strain>
        <tissue evidence="2">Whole body</tissue>
    </source>
</reference>
<sequence length="144" mass="15427">MPPSTNRMSFAPPETSARSARTTRSLRTAFGPQLCASRRRGARSAAPTTPYPRARHHYQPHHQIAPLPLPSPLSPPPPPATAISPRLPISRPSASSGPRSAAGSPSRSLTPPKPTFVPRDLKSRRFAPRPLILPDSVAKPSRSG</sequence>
<feature type="region of interest" description="Disordered" evidence="1">
    <location>
        <begin position="1"/>
        <end position="144"/>
    </location>
</feature>
<proteinExistence type="predicted"/>
<keyword evidence="3" id="KW-1185">Reference proteome</keyword>
<dbReference type="Proteomes" id="UP001430953">
    <property type="component" value="Unassembled WGS sequence"/>
</dbReference>
<evidence type="ECO:0000313" key="3">
    <source>
        <dbReference type="Proteomes" id="UP001430953"/>
    </source>
</evidence>